<evidence type="ECO:0000313" key="2">
    <source>
        <dbReference type="Proteomes" id="UP001153269"/>
    </source>
</evidence>
<dbReference type="AlphaFoldDB" id="A0A9N7Z523"/>
<proteinExistence type="predicted"/>
<name>A0A9N7Z523_PLEPL</name>
<reference evidence="1" key="1">
    <citation type="submission" date="2020-03" db="EMBL/GenBank/DDBJ databases">
        <authorList>
            <person name="Weist P."/>
        </authorList>
    </citation>
    <scope>NUCLEOTIDE SEQUENCE</scope>
</reference>
<evidence type="ECO:0000313" key="1">
    <source>
        <dbReference type="EMBL" id="CAB1450436.1"/>
    </source>
</evidence>
<accession>A0A9N7Z523</accession>
<organism evidence="1 2">
    <name type="scientific">Pleuronectes platessa</name>
    <name type="common">European plaice</name>
    <dbReference type="NCBI Taxonomy" id="8262"/>
    <lineage>
        <taxon>Eukaryota</taxon>
        <taxon>Metazoa</taxon>
        <taxon>Chordata</taxon>
        <taxon>Craniata</taxon>
        <taxon>Vertebrata</taxon>
        <taxon>Euteleostomi</taxon>
        <taxon>Actinopterygii</taxon>
        <taxon>Neopterygii</taxon>
        <taxon>Teleostei</taxon>
        <taxon>Neoteleostei</taxon>
        <taxon>Acanthomorphata</taxon>
        <taxon>Carangaria</taxon>
        <taxon>Pleuronectiformes</taxon>
        <taxon>Pleuronectoidei</taxon>
        <taxon>Pleuronectidae</taxon>
        <taxon>Pleuronectes</taxon>
    </lineage>
</organism>
<sequence>MESLVFAPLSLQLHHQPLLADKLSFLRLCETSVEVVLLDARFFVAFAFFWGFQLGQRFFGLIQFLAKLEFPLLLRPEEWKSVLTGIFKAYIVRRVAFPESGPLHQSGLTSAIYYR</sequence>
<comment type="caution">
    <text evidence="1">The sequence shown here is derived from an EMBL/GenBank/DDBJ whole genome shotgun (WGS) entry which is preliminary data.</text>
</comment>
<protein>
    <submittedName>
        <fullName evidence="1">Uncharacterized protein</fullName>
    </submittedName>
</protein>
<dbReference type="EMBL" id="CADEAL010004054">
    <property type="protein sequence ID" value="CAB1450436.1"/>
    <property type="molecule type" value="Genomic_DNA"/>
</dbReference>
<keyword evidence="2" id="KW-1185">Reference proteome</keyword>
<dbReference type="Proteomes" id="UP001153269">
    <property type="component" value="Unassembled WGS sequence"/>
</dbReference>
<gene>
    <name evidence="1" type="ORF">PLEPLA_LOCUS38125</name>
</gene>